<evidence type="ECO:0000313" key="2">
    <source>
        <dbReference type="Proteomes" id="UP001054837"/>
    </source>
</evidence>
<comment type="caution">
    <text evidence="1">The sequence shown here is derived from an EMBL/GenBank/DDBJ whole genome shotgun (WGS) entry which is preliminary data.</text>
</comment>
<keyword evidence="2" id="KW-1185">Reference proteome</keyword>
<reference evidence="1 2" key="1">
    <citation type="submission" date="2021-06" db="EMBL/GenBank/DDBJ databases">
        <title>Caerostris darwini draft genome.</title>
        <authorList>
            <person name="Kono N."/>
            <person name="Arakawa K."/>
        </authorList>
    </citation>
    <scope>NUCLEOTIDE SEQUENCE [LARGE SCALE GENOMIC DNA]</scope>
</reference>
<organism evidence="1 2">
    <name type="scientific">Caerostris darwini</name>
    <dbReference type="NCBI Taxonomy" id="1538125"/>
    <lineage>
        <taxon>Eukaryota</taxon>
        <taxon>Metazoa</taxon>
        <taxon>Ecdysozoa</taxon>
        <taxon>Arthropoda</taxon>
        <taxon>Chelicerata</taxon>
        <taxon>Arachnida</taxon>
        <taxon>Araneae</taxon>
        <taxon>Araneomorphae</taxon>
        <taxon>Entelegynae</taxon>
        <taxon>Araneoidea</taxon>
        <taxon>Araneidae</taxon>
        <taxon>Caerostris</taxon>
    </lineage>
</organism>
<evidence type="ECO:0000313" key="1">
    <source>
        <dbReference type="EMBL" id="GIY65402.1"/>
    </source>
</evidence>
<sequence>MTAKRVQFSGEKESTTDLGVKREEKRIALGSGLVLERPIGRSARNRTFGKMDRHSVHWKSSACDTAAIEGREVASSRNSRGFRLRRGMFRRREGSWNNRAFEKNAPFHDVAGKKENDKAIIGMW</sequence>
<accession>A0AAV4V5B2</accession>
<dbReference type="EMBL" id="BPLQ01012418">
    <property type="protein sequence ID" value="GIY65402.1"/>
    <property type="molecule type" value="Genomic_DNA"/>
</dbReference>
<gene>
    <name evidence="1" type="ORF">CDAR_108781</name>
</gene>
<proteinExistence type="predicted"/>
<dbReference type="AlphaFoldDB" id="A0AAV4V5B2"/>
<dbReference type="Proteomes" id="UP001054837">
    <property type="component" value="Unassembled WGS sequence"/>
</dbReference>
<name>A0AAV4V5B2_9ARAC</name>
<protein>
    <submittedName>
        <fullName evidence="1">Uncharacterized protein</fullName>
    </submittedName>
</protein>